<dbReference type="AlphaFoldDB" id="A0AAD4MUN0"/>
<keyword evidence="4" id="KW-0479">Metal-binding</keyword>
<dbReference type="InterPro" id="IPR008993">
    <property type="entry name" value="TIMP-like_OB-fold"/>
</dbReference>
<dbReference type="InterPro" id="IPR001820">
    <property type="entry name" value="TIMP"/>
</dbReference>
<evidence type="ECO:0000256" key="1">
    <source>
        <dbReference type="ARBA" id="ARBA00004613"/>
    </source>
</evidence>
<evidence type="ECO:0000256" key="6">
    <source>
        <dbReference type="SAM" id="SignalP"/>
    </source>
</evidence>
<comment type="caution">
    <text evidence="8">The sequence shown here is derived from an EMBL/GenBank/DDBJ whole genome shotgun (WGS) entry which is preliminary data.</text>
</comment>
<organism evidence="8 9">
    <name type="scientific">Ditylenchus destructor</name>
    <dbReference type="NCBI Taxonomy" id="166010"/>
    <lineage>
        <taxon>Eukaryota</taxon>
        <taxon>Metazoa</taxon>
        <taxon>Ecdysozoa</taxon>
        <taxon>Nematoda</taxon>
        <taxon>Chromadorea</taxon>
        <taxon>Rhabditida</taxon>
        <taxon>Tylenchina</taxon>
        <taxon>Tylenchomorpha</taxon>
        <taxon>Sphaerularioidea</taxon>
        <taxon>Anguinidae</taxon>
        <taxon>Anguininae</taxon>
        <taxon>Ditylenchus</taxon>
    </lineage>
</organism>
<dbReference type="GO" id="GO:0008191">
    <property type="term" value="F:metalloendopeptidase inhibitor activity"/>
    <property type="evidence" value="ECO:0007669"/>
    <property type="project" value="InterPro"/>
</dbReference>
<dbReference type="Proteomes" id="UP001201812">
    <property type="component" value="Unassembled WGS sequence"/>
</dbReference>
<keyword evidence="3 5" id="KW-1015">Disulfide bond</keyword>
<dbReference type="Gene3D" id="2.40.50.120">
    <property type="match status" value="1"/>
</dbReference>
<keyword evidence="6" id="KW-0732">Signal</keyword>
<evidence type="ECO:0000313" key="8">
    <source>
        <dbReference type="EMBL" id="KAI1704479.1"/>
    </source>
</evidence>
<keyword evidence="4" id="KW-0862">Zinc</keyword>
<feature type="domain" description="NTR" evidence="7">
    <location>
        <begin position="24"/>
        <end position="131"/>
    </location>
</feature>
<feature type="disulfide bond" evidence="5">
    <location>
        <begin position="38"/>
        <end position="131"/>
    </location>
</feature>
<sequence>MQQIFIPFIFLFCLQIGFQGASACTCKVPDPDLMDTLCHADYAAHVKVVSKSGNGYIVKHLEMFKDISEPSIITTSSGSCAIELETGKDYLLSGYASGNSVQVTKCDIGVTWDFIRPKEKAQIRQKNYPNCKAPICVENAASLFSGLCK</sequence>
<dbReference type="PROSITE" id="PS50189">
    <property type="entry name" value="NTR"/>
    <property type="match status" value="1"/>
</dbReference>
<dbReference type="PANTHER" id="PTHR11844:SF25">
    <property type="entry name" value="NTR DOMAIN-CONTAINING PROTEIN"/>
    <property type="match status" value="1"/>
</dbReference>
<dbReference type="GO" id="GO:0005615">
    <property type="term" value="C:extracellular space"/>
    <property type="evidence" value="ECO:0007669"/>
    <property type="project" value="TreeGrafter"/>
</dbReference>
<dbReference type="PANTHER" id="PTHR11844">
    <property type="entry name" value="METALLOPROTEASE INHIBITOR"/>
    <property type="match status" value="1"/>
</dbReference>
<feature type="chain" id="PRO_5042052369" evidence="6">
    <location>
        <begin position="24"/>
        <end position="149"/>
    </location>
</feature>
<evidence type="ECO:0000256" key="2">
    <source>
        <dbReference type="ARBA" id="ARBA00022525"/>
    </source>
</evidence>
<feature type="disulfide bond" evidence="5">
    <location>
        <begin position="26"/>
        <end position="106"/>
    </location>
</feature>
<name>A0AAD4MUN0_9BILA</name>
<evidence type="ECO:0000313" key="9">
    <source>
        <dbReference type="Proteomes" id="UP001201812"/>
    </source>
</evidence>
<evidence type="ECO:0000256" key="5">
    <source>
        <dbReference type="PIRSR" id="PIRSR601820-3"/>
    </source>
</evidence>
<reference evidence="8" key="1">
    <citation type="submission" date="2022-01" db="EMBL/GenBank/DDBJ databases">
        <title>Genome Sequence Resource for Two Populations of Ditylenchus destructor, the Migratory Endoparasitic Phytonematode.</title>
        <authorList>
            <person name="Zhang H."/>
            <person name="Lin R."/>
            <person name="Xie B."/>
        </authorList>
    </citation>
    <scope>NUCLEOTIDE SEQUENCE</scope>
    <source>
        <strain evidence="8">BazhouSP</strain>
    </source>
</reference>
<dbReference type="GO" id="GO:0046872">
    <property type="term" value="F:metal ion binding"/>
    <property type="evidence" value="ECO:0007669"/>
    <property type="project" value="UniProtKB-KW"/>
</dbReference>
<comment type="subcellular location">
    <subcellularLocation>
        <location evidence="1">Secreted</location>
    </subcellularLocation>
</comment>
<feature type="signal peptide" evidence="6">
    <location>
        <begin position="1"/>
        <end position="23"/>
    </location>
</feature>
<dbReference type="GO" id="GO:0031012">
    <property type="term" value="C:extracellular matrix"/>
    <property type="evidence" value="ECO:0007669"/>
    <property type="project" value="TreeGrafter"/>
</dbReference>
<protein>
    <submittedName>
        <fullName evidence="8">Tissue inhibitor of metalloproteinase domain-containing protein</fullName>
    </submittedName>
</protein>
<evidence type="ECO:0000256" key="4">
    <source>
        <dbReference type="PIRSR" id="PIRSR601820-1"/>
    </source>
</evidence>
<dbReference type="Pfam" id="PF00965">
    <property type="entry name" value="TIMP"/>
    <property type="match status" value="1"/>
</dbReference>
<dbReference type="InterPro" id="IPR001134">
    <property type="entry name" value="Netrin_domain"/>
</dbReference>
<evidence type="ECO:0000259" key="7">
    <source>
        <dbReference type="PROSITE" id="PS50189"/>
    </source>
</evidence>
<feature type="disulfide bond" evidence="5">
    <location>
        <begin position="24"/>
        <end position="80"/>
    </location>
</feature>
<gene>
    <name evidence="8" type="ORF">DdX_14243</name>
</gene>
<accession>A0AAD4MUN0</accession>
<keyword evidence="9" id="KW-1185">Reference proteome</keyword>
<feature type="binding site" evidence="4">
    <location>
        <position position="24"/>
    </location>
    <ligand>
        <name>Zn(2+)</name>
        <dbReference type="ChEBI" id="CHEBI:29105"/>
        <note>ligand shared with metalloproteinase partner</note>
    </ligand>
</feature>
<dbReference type="EMBL" id="JAKKPZ010000067">
    <property type="protein sequence ID" value="KAI1704479.1"/>
    <property type="molecule type" value="Genomic_DNA"/>
</dbReference>
<keyword evidence="2" id="KW-0964">Secreted</keyword>
<dbReference type="GO" id="GO:0051045">
    <property type="term" value="P:negative regulation of membrane protein ectodomain proteolysis"/>
    <property type="evidence" value="ECO:0007669"/>
    <property type="project" value="TreeGrafter"/>
</dbReference>
<evidence type="ECO:0000256" key="3">
    <source>
        <dbReference type="ARBA" id="ARBA00023157"/>
    </source>
</evidence>
<dbReference type="SUPFAM" id="SSF50242">
    <property type="entry name" value="TIMP-like"/>
    <property type="match status" value="1"/>
</dbReference>
<dbReference type="GO" id="GO:0002020">
    <property type="term" value="F:protease binding"/>
    <property type="evidence" value="ECO:0007669"/>
    <property type="project" value="TreeGrafter"/>
</dbReference>
<proteinExistence type="predicted"/>